<dbReference type="SUPFAM" id="SSF53850">
    <property type="entry name" value="Periplasmic binding protein-like II"/>
    <property type="match status" value="1"/>
</dbReference>
<evidence type="ECO:0000256" key="2">
    <source>
        <dbReference type="SAM" id="Phobius"/>
    </source>
</evidence>
<dbReference type="Gene3D" id="3.40.190.10">
    <property type="entry name" value="Periplasmic binding protein-like II"/>
    <property type="match status" value="2"/>
</dbReference>
<feature type="chain" id="PRO_5047209875" evidence="3">
    <location>
        <begin position="23"/>
        <end position="307"/>
    </location>
</feature>
<keyword evidence="2" id="KW-0812">Transmembrane</keyword>
<evidence type="ECO:0000313" key="5">
    <source>
        <dbReference type="EMBL" id="MBD7915471.1"/>
    </source>
</evidence>
<keyword evidence="1 3" id="KW-0732">Signal</keyword>
<feature type="non-terminal residue" evidence="5">
    <location>
        <position position="307"/>
    </location>
</feature>
<dbReference type="SMART" id="SM00062">
    <property type="entry name" value="PBPb"/>
    <property type="match status" value="1"/>
</dbReference>
<dbReference type="PANTHER" id="PTHR35936:SF19">
    <property type="entry name" value="AMINO-ACID-BINDING PROTEIN YXEM-RELATED"/>
    <property type="match status" value="1"/>
</dbReference>
<dbReference type="PANTHER" id="PTHR35936">
    <property type="entry name" value="MEMBRANE-BOUND LYTIC MUREIN TRANSGLYCOSYLASE F"/>
    <property type="match status" value="1"/>
</dbReference>
<dbReference type="InterPro" id="IPR001638">
    <property type="entry name" value="Solute-binding_3/MltF_N"/>
</dbReference>
<accession>A0ABR8Q4X3</accession>
<feature type="transmembrane region" description="Helical" evidence="2">
    <location>
        <begin position="259"/>
        <end position="280"/>
    </location>
</feature>
<gene>
    <name evidence="5" type="ORF">H9660_09960</name>
</gene>
<dbReference type="RefSeq" id="WP_191750232.1">
    <property type="nucleotide sequence ID" value="NZ_JACSQZ010000034.1"/>
</dbReference>
<evidence type="ECO:0000256" key="3">
    <source>
        <dbReference type="SAM" id="SignalP"/>
    </source>
</evidence>
<keyword evidence="2" id="KW-1133">Transmembrane helix</keyword>
<protein>
    <submittedName>
        <fullName evidence="5">Transporter substrate-binding domain-containing protein</fullName>
    </submittedName>
</protein>
<proteinExistence type="predicted"/>
<evidence type="ECO:0000313" key="6">
    <source>
        <dbReference type="Proteomes" id="UP000640335"/>
    </source>
</evidence>
<name>A0ABR8Q4X3_9CLOT</name>
<comment type="caution">
    <text evidence="5">The sequence shown here is derived from an EMBL/GenBank/DDBJ whole genome shotgun (WGS) entry which is preliminary data.</text>
</comment>
<keyword evidence="2" id="KW-0472">Membrane</keyword>
<organism evidence="5 6">
    <name type="scientific">Clostridium gallinarum</name>
    <dbReference type="NCBI Taxonomy" id="2762246"/>
    <lineage>
        <taxon>Bacteria</taxon>
        <taxon>Bacillati</taxon>
        <taxon>Bacillota</taxon>
        <taxon>Clostridia</taxon>
        <taxon>Eubacteriales</taxon>
        <taxon>Clostridiaceae</taxon>
        <taxon>Clostridium</taxon>
    </lineage>
</organism>
<dbReference type="Pfam" id="PF00497">
    <property type="entry name" value="SBP_bac_3"/>
    <property type="match status" value="1"/>
</dbReference>
<evidence type="ECO:0000256" key="1">
    <source>
        <dbReference type="ARBA" id="ARBA00022729"/>
    </source>
</evidence>
<reference evidence="5 6" key="1">
    <citation type="submission" date="2020-08" db="EMBL/GenBank/DDBJ databases">
        <title>A Genomic Blueprint of the Chicken Gut Microbiome.</title>
        <authorList>
            <person name="Gilroy R."/>
            <person name="Ravi A."/>
            <person name="Getino M."/>
            <person name="Pursley I."/>
            <person name="Horton D.L."/>
            <person name="Alikhan N.-F."/>
            <person name="Baker D."/>
            <person name="Gharbi K."/>
            <person name="Hall N."/>
            <person name="Watson M."/>
            <person name="Adriaenssens E.M."/>
            <person name="Foster-Nyarko E."/>
            <person name="Jarju S."/>
            <person name="Secka A."/>
            <person name="Antonio M."/>
            <person name="Oren A."/>
            <person name="Chaudhuri R."/>
            <person name="La Ragione R.M."/>
            <person name="Hildebrand F."/>
            <person name="Pallen M.J."/>
        </authorList>
    </citation>
    <scope>NUCLEOTIDE SEQUENCE [LARGE SCALE GENOMIC DNA]</scope>
    <source>
        <strain evidence="5 6">Sa3CUN1</strain>
    </source>
</reference>
<evidence type="ECO:0000259" key="4">
    <source>
        <dbReference type="SMART" id="SM00062"/>
    </source>
</evidence>
<keyword evidence="6" id="KW-1185">Reference proteome</keyword>
<dbReference type="EMBL" id="JACSQZ010000034">
    <property type="protein sequence ID" value="MBD7915471.1"/>
    <property type="molecule type" value="Genomic_DNA"/>
</dbReference>
<feature type="signal peptide" evidence="3">
    <location>
        <begin position="1"/>
        <end position="22"/>
    </location>
</feature>
<sequence>MKINLKAFLFMLIMISTLSVNKIVKAESNNFEDKVYKVGLIDFSPYAEVDENGVFKGYYVDFFDLIAKELNLKYEYVLVNNLESIEKIASGEIDFSLGITITPSRAEKVIFSVNHIALEKLALYTNKDIDSYNLNELNGLRFGAIRERATDWILDFFKASNIEVELVYGDSYEEINKLLDNGSIDLILDSAYKKSNYKKIYEFIDSQVYIAANKSNKEVLNAIDRTINKINSEDPEKIENLYNSYFEKDKVRKEKVERFLNIGLMIISIILAVILLFPIIKRYIYKEYVKFLIRNNKYLIYYKPIYK</sequence>
<feature type="domain" description="Solute-binding protein family 3/N-terminal" evidence="4">
    <location>
        <begin position="35"/>
        <end position="249"/>
    </location>
</feature>
<dbReference type="Proteomes" id="UP000640335">
    <property type="component" value="Unassembled WGS sequence"/>
</dbReference>